<keyword evidence="1" id="KW-1133">Transmembrane helix</keyword>
<gene>
    <name evidence="2" type="ORF">Q0590_31000</name>
</gene>
<dbReference type="RefSeq" id="WP_302041540.1">
    <property type="nucleotide sequence ID" value="NZ_JAUKPO010000035.1"/>
</dbReference>
<feature type="transmembrane region" description="Helical" evidence="1">
    <location>
        <begin position="96"/>
        <end position="118"/>
    </location>
</feature>
<reference evidence="2" key="1">
    <citation type="submission" date="2023-07" db="EMBL/GenBank/DDBJ databases">
        <title>The genome sequence of Rhodocytophaga aerolata KACC 12507.</title>
        <authorList>
            <person name="Zhang X."/>
        </authorList>
    </citation>
    <scope>NUCLEOTIDE SEQUENCE</scope>
    <source>
        <strain evidence="2">KACC 12507</strain>
    </source>
</reference>
<dbReference type="Pfam" id="PF13572">
    <property type="entry name" value="DUF4134"/>
    <property type="match status" value="1"/>
</dbReference>
<comment type="caution">
    <text evidence="2">The sequence shown here is derived from an EMBL/GenBank/DDBJ whole genome shotgun (WGS) entry which is preliminary data.</text>
</comment>
<accession>A0ABT8RF66</accession>
<protein>
    <submittedName>
        <fullName evidence="2">DUF4134 domain-containing protein</fullName>
    </submittedName>
</protein>
<proteinExistence type="predicted"/>
<name>A0ABT8RF66_9BACT</name>
<evidence type="ECO:0000256" key="1">
    <source>
        <dbReference type="SAM" id="Phobius"/>
    </source>
</evidence>
<dbReference type="InterPro" id="IPR025408">
    <property type="entry name" value="DUF4134"/>
</dbReference>
<organism evidence="2 3">
    <name type="scientific">Rhodocytophaga aerolata</name>
    <dbReference type="NCBI Taxonomy" id="455078"/>
    <lineage>
        <taxon>Bacteria</taxon>
        <taxon>Pseudomonadati</taxon>
        <taxon>Bacteroidota</taxon>
        <taxon>Cytophagia</taxon>
        <taxon>Cytophagales</taxon>
        <taxon>Rhodocytophagaceae</taxon>
        <taxon>Rhodocytophaga</taxon>
    </lineage>
</organism>
<feature type="transmembrane region" description="Helical" evidence="1">
    <location>
        <begin position="66"/>
        <end position="84"/>
    </location>
</feature>
<keyword evidence="1" id="KW-0812">Transmembrane</keyword>
<dbReference type="EMBL" id="JAUKPO010000035">
    <property type="protein sequence ID" value="MDO1450742.1"/>
    <property type="molecule type" value="Genomic_DNA"/>
</dbReference>
<dbReference type="Proteomes" id="UP001168528">
    <property type="component" value="Unassembled WGS sequence"/>
</dbReference>
<keyword evidence="3" id="KW-1185">Reference proteome</keyword>
<sequence>MKSNFFFNLRAKNIASNLSNYGICLMTSLAAILITSPLFAQASKGVAALNDARQSLNQYYEAGVNVAYGAAALIGLIGGVKAYQKWTAGDPDTGKVAGAWLGGAVFLAGVTTFIRVVFIQ</sequence>
<evidence type="ECO:0000313" key="2">
    <source>
        <dbReference type="EMBL" id="MDO1450742.1"/>
    </source>
</evidence>
<keyword evidence="1" id="KW-0472">Membrane</keyword>
<evidence type="ECO:0000313" key="3">
    <source>
        <dbReference type="Proteomes" id="UP001168528"/>
    </source>
</evidence>